<evidence type="ECO:0000313" key="1">
    <source>
        <dbReference type="EMBL" id="KOF81696.1"/>
    </source>
</evidence>
<protein>
    <submittedName>
        <fullName evidence="1">Uncharacterized protein</fullName>
    </submittedName>
</protein>
<accession>A0A0L8GXD3</accession>
<organism evidence="1">
    <name type="scientific">Octopus bimaculoides</name>
    <name type="common">California two-spotted octopus</name>
    <dbReference type="NCBI Taxonomy" id="37653"/>
    <lineage>
        <taxon>Eukaryota</taxon>
        <taxon>Metazoa</taxon>
        <taxon>Spiralia</taxon>
        <taxon>Lophotrochozoa</taxon>
        <taxon>Mollusca</taxon>
        <taxon>Cephalopoda</taxon>
        <taxon>Coleoidea</taxon>
        <taxon>Octopodiformes</taxon>
        <taxon>Octopoda</taxon>
        <taxon>Incirrata</taxon>
        <taxon>Octopodidae</taxon>
        <taxon>Octopus</taxon>
    </lineage>
</organism>
<dbReference type="EMBL" id="KQ420017">
    <property type="protein sequence ID" value="KOF81696.1"/>
    <property type="molecule type" value="Genomic_DNA"/>
</dbReference>
<name>A0A0L8GXD3_OCTBM</name>
<dbReference type="AlphaFoldDB" id="A0A0L8GXD3"/>
<gene>
    <name evidence="1" type="ORF">OCBIM_22026234mg</name>
</gene>
<sequence>MIHQYRFTICFFLSSHTYPYMTPTHDMYISDPRYHISTTSKLILPFFYLTTHPTPFN</sequence>
<proteinExistence type="predicted"/>
<reference evidence="1" key="1">
    <citation type="submission" date="2015-07" db="EMBL/GenBank/DDBJ databases">
        <title>MeaNS - Measles Nucleotide Surveillance Program.</title>
        <authorList>
            <person name="Tran T."/>
            <person name="Druce J."/>
        </authorList>
    </citation>
    <scope>NUCLEOTIDE SEQUENCE</scope>
    <source>
        <strain evidence="1">UCB-OBI-ISO-001</strain>
        <tissue evidence="1">Gonad</tissue>
    </source>
</reference>